<reference evidence="2" key="1">
    <citation type="journal article" date="2020" name="New Phytol.">
        <title>Comparative genomics reveals dynamic genome evolution in host specialist ectomycorrhizal fungi.</title>
        <authorList>
            <person name="Lofgren L.A."/>
            <person name="Nguyen N.H."/>
            <person name="Vilgalys R."/>
            <person name="Ruytinx J."/>
            <person name="Liao H.L."/>
            <person name="Branco S."/>
            <person name="Kuo A."/>
            <person name="LaButti K."/>
            <person name="Lipzen A."/>
            <person name="Andreopoulos W."/>
            <person name="Pangilinan J."/>
            <person name="Riley R."/>
            <person name="Hundley H."/>
            <person name="Na H."/>
            <person name="Barry K."/>
            <person name="Grigoriev I.V."/>
            <person name="Stajich J.E."/>
            <person name="Kennedy P.G."/>
        </authorList>
    </citation>
    <scope>NUCLEOTIDE SEQUENCE</scope>
    <source>
        <strain evidence="2">MN1</strain>
    </source>
</reference>
<dbReference type="OrthoDB" id="1607513at2759"/>
<proteinExistence type="predicted"/>
<dbReference type="RefSeq" id="XP_041195976.1">
    <property type="nucleotide sequence ID" value="XM_041339644.1"/>
</dbReference>
<dbReference type="AlphaFoldDB" id="A0A9P7EGT4"/>
<feature type="compositionally biased region" description="Low complexity" evidence="1">
    <location>
        <begin position="40"/>
        <end position="52"/>
    </location>
</feature>
<dbReference type="Proteomes" id="UP000807769">
    <property type="component" value="Unassembled WGS sequence"/>
</dbReference>
<protein>
    <submittedName>
        <fullName evidence="2">Uncharacterized protein</fullName>
    </submittedName>
</protein>
<evidence type="ECO:0000313" key="3">
    <source>
        <dbReference type="Proteomes" id="UP000807769"/>
    </source>
</evidence>
<accession>A0A9P7EGT4</accession>
<dbReference type="GeneID" id="64633660"/>
<feature type="region of interest" description="Disordered" evidence="1">
    <location>
        <begin position="27"/>
        <end position="52"/>
    </location>
</feature>
<sequence>MITCRQHYSLGFTVRTVIHSLDSQILTTPPRQHPVNTPQTLSSAAEAPPTAPTLTAAPCVAVTATLQNPHRNQWPATRLQGSTAHRAGPSHAADNGKLIDVDVIDDVNEEEDGDLLTPVEVLRLPLFIFLIFLLAEPMYTLDIQKEDPSYNIAEYSSSTTTGTLHRYLLKIHLHVYITAIEQHNLKVEAKEVWDLLDRGWTLTQIGQELDQYLDKLLESFCPPPSGGGLASQPRVGVLALADEMPDFTIEEMHRQLIKFIVVNNQVMNKDLWECDIPHQMKLHKLIVETWYQYFDVLKQDLAKAEGKILFTSDLWSDENHHLFIALIAHWIAQHGSKLILEAGLLAFSHIPGSYDGVSLAVVILGLLDCAEVTDKSFHFG</sequence>
<comment type="caution">
    <text evidence="2">The sequence shown here is derived from an EMBL/GenBank/DDBJ whole genome shotgun (WGS) entry which is preliminary data.</text>
</comment>
<name>A0A9P7EGT4_9AGAM</name>
<organism evidence="2 3">
    <name type="scientific">Suillus subaureus</name>
    <dbReference type="NCBI Taxonomy" id="48587"/>
    <lineage>
        <taxon>Eukaryota</taxon>
        <taxon>Fungi</taxon>
        <taxon>Dikarya</taxon>
        <taxon>Basidiomycota</taxon>
        <taxon>Agaricomycotina</taxon>
        <taxon>Agaricomycetes</taxon>
        <taxon>Agaricomycetidae</taxon>
        <taxon>Boletales</taxon>
        <taxon>Suillineae</taxon>
        <taxon>Suillaceae</taxon>
        <taxon>Suillus</taxon>
    </lineage>
</organism>
<gene>
    <name evidence="2" type="ORF">BJ212DRAFT_1478003</name>
</gene>
<evidence type="ECO:0000313" key="2">
    <source>
        <dbReference type="EMBL" id="KAG1820909.1"/>
    </source>
</evidence>
<evidence type="ECO:0000256" key="1">
    <source>
        <dbReference type="SAM" id="MobiDB-lite"/>
    </source>
</evidence>
<feature type="compositionally biased region" description="Polar residues" evidence="1">
    <location>
        <begin position="27"/>
        <end position="39"/>
    </location>
</feature>
<dbReference type="EMBL" id="JABBWG010000007">
    <property type="protein sequence ID" value="KAG1820909.1"/>
    <property type="molecule type" value="Genomic_DNA"/>
</dbReference>
<keyword evidence="3" id="KW-1185">Reference proteome</keyword>